<evidence type="ECO:0000313" key="1">
    <source>
        <dbReference type="EMBL" id="HII83506.1"/>
    </source>
</evidence>
<dbReference type="Proteomes" id="UP000586031">
    <property type="component" value="Unassembled WGS sequence"/>
</dbReference>
<dbReference type="AlphaFoldDB" id="A0A7J4TGF7"/>
<reference evidence="2" key="1">
    <citation type="journal article" date="2020" name="bioRxiv">
        <title>A rank-normalized archaeal taxonomy based on genome phylogeny resolves widespread incomplete and uneven classifications.</title>
        <authorList>
            <person name="Rinke C."/>
            <person name="Chuvochina M."/>
            <person name="Mussig A.J."/>
            <person name="Chaumeil P.-A."/>
            <person name="Waite D.W."/>
            <person name="Whitman W.B."/>
            <person name="Parks D.H."/>
            <person name="Hugenholtz P."/>
        </authorList>
    </citation>
    <scope>NUCLEOTIDE SEQUENCE [LARGE SCALE GENOMIC DNA]</scope>
</reference>
<gene>
    <name evidence="1" type="ORF">HA271_01415</name>
</gene>
<proteinExistence type="predicted"/>
<protein>
    <submittedName>
        <fullName evidence="1">Uncharacterized protein</fullName>
    </submittedName>
</protein>
<accession>A0A7J4TGF7</accession>
<evidence type="ECO:0000313" key="2">
    <source>
        <dbReference type="Proteomes" id="UP000586031"/>
    </source>
</evidence>
<dbReference type="EMBL" id="DUHE01000042">
    <property type="protein sequence ID" value="HII83506.1"/>
    <property type="molecule type" value="Genomic_DNA"/>
</dbReference>
<sequence>MKQFLITPAAGKRLIARALKDHPAIKDAIKSGVVVIIAGTTNGYVAEEILSSTNQLEGFSRKRFFRGIVLPPIGLTSESGRLKDESGFPGDVVLVDGVWKKGLTIFDVIDDLKEGDVILKGANALDVSNKKGAIYIGHPQGGTIGAALQAVVGRRVRLILPAGLEKRVTNDLDDLALRLNSPGAKGPRLLPVVGEVFTEIEALTSLTGAHAEMVAAGGVAGAEGSIWLAVSGKTVEVEAAQELIKSISKEPQFTF</sequence>
<name>A0A7J4TGF7_9EURY</name>
<organism evidence="1 2">
    <name type="scientific">Methanobacterium subterraneum</name>
    <dbReference type="NCBI Taxonomy" id="59277"/>
    <lineage>
        <taxon>Archaea</taxon>
        <taxon>Methanobacteriati</taxon>
        <taxon>Methanobacteriota</taxon>
        <taxon>Methanomada group</taxon>
        <taxon>Methanobacteria</taxon>
        <taxon>Methanobacteriales</taxon>
        <taxon>Methanobacteriaceae</taxon>
        <taxon>Methanobacterium</taxon>
    </lineage>
</organism>
<comment type="caution">
    <text evidence="1">The sequence shown here is derived from an EMBL/GenBank/DDBJ whole genome shotgun (WGS) entry which is preliminary data.</text>
</comment>